<dbReference type="SUPFAM" id="SSF81321">
    <property type="entry name" value="Family A G protein-coupled receptor-like"/>
    <property type="match status" value="1"/>
</dbReference>
<dbReference type="Gene3D" id="1.20.1070.10">
    <property type="entry name" value="Rhodopsin 7-helix transmembrane proteins"/>
    <property type="match status" value="1"/>
</dbReference>
<evidence type="ECO:0000256" key="3">
    <source>
        <dbReference type="ARBA" id="ARBA00022692"/>
    </source>
</evidence>
<feature type="transmembrane region" description="Helical" evidence="9">
    <location>
        <begin position="235"/>
        <end position="261"/>
    </location>
</feature>
<dbReference type="PANTHER" id="PTHR46272:SF6">
    <property type="entry name" value="G-PROTEIN COUPLED RECEPTOR 139-RELATED"/>
    <property type="match status" value="1"/>
</dbReference>
<evidence type="ECO:0000256" key="1">
    <source>
        <dbReference type="ARBA" id="ARBA00004651"/>
    </source>
</evidence>
<evidence type="ECO:0000256" key="5">
    <source>
        <dbReference type="ARBA" id="ARBA00023040"/>
    </source>
</evidence>
<dbReference type="PRINTS" id="PR00237">
    <property type="entry name" value="GPCRRHODOPSN"/>
</dbReference>
<proteinExistence type="predicted"/>
<dbReference type="PROSITE" id="PS50262">
    <property type="entry name" value="G_PROTEIN_RECEP_F1_2"/>
    <property type="match status" value="1"/>
</dbReference>
<keyword evidence="3 9" id="KW-0812">Transmembrane</keyword>
<dbReference type="EMBL" id="BFAA01001915">
    <property type="protein sequence ID" value="GCB71344.1"/>
    <property type="molecule type" value="Genomic_DNA"/>
</dbReference>
<keyword evidence="7" id="KW-0675">Receptor</keyword>
<dbReference type="PANTHER" id="PTHR46272">
    <property type="entry name" value="G_PROTEIN_RECEP_F1_2 DOMAIN-CONTAINING PROTEIN"/>
    <property type="match status" value="1"/>
</dbReference>
<dbReference type="InterPro" id="IPR017452">
    <property type="entry name" value="GPCR_Rhodpsn_7TM"/>
</dbReference>
<dbReference type="InterPro" id="IPR052477">
    <property type="entry name" value="Orphan_GPCR1"/>
</dbReference>
<protein>
    <recommendedName>
        <fullName evidence="10">G-protein coupled receptors family 1 profile domain-containing protein</fullName>
    </recommendedName>
</protein>
<dbReference type="OMA" id="WEGSENS"/>
<comment type="caution">
    <text evidence="11">The sequence shown here is derived from an EMBL/GenBank/DDBJ whole genome shotgun (WGS) entry which is preliminary data.</text>
</comment>
<gene>
    <name evidence="11" type="ORF">scyTo_0005908</name>
</gene>
<feature type="transmembrane region" description="Helical" evidence="9">
    <location>
        <begin position="183"/>
        <end position="205"/>
    </location>
</feature>
<keyword evidence="4 9" id="KW-1133">Transmembrane helix</keyword>
<evidence type="ECO:0000256" key="9">
    <source>
        <dbReference type="SAM" id="Phobius"/>
    </source>
</evidence>
<keyword evidence="8" id="KW-0807">Transducer</keyword>
<feature type="transmembrane region" description="Helical" evidence="9">
    <location>
        <begin position="126"/>
        <end position="148"/>
    </location>
</feature>
<evidence type="ECO:0000256" key="4">
    <source>
        <dbReference type="ARBA" id="ARBA00022989"/>
    </source>
</evidence>
<reference evidence="11 12" key="1">
    <citation type="journal article" date="2018" name="Nat. Ecol. Evol.">
        <title>Shark genomes provide insights into elasmobranch evolution and the origin of vertebrates.</title>
        <authorList>
            <person name="Hara Y"/>
            <person name="Yamaguchi K"/>
            <person name="Onimaru K"/>
            <person name="Kadota M"/>
            <person name="Koyanagi M"/>
            <person name="Keeley SD"/>
            <person name="Tatsumi K"/>
            <person name="Tanaka K"/>
            <person name="Motone F"/>
            <person name="Kageyama Y"/>
            <person name="Nozu R"/>
            <person name="Adachi N"/>
            <person name="Nishimura O"/>
            <person name="Nakagawa R"/>
            <person name="Tanegashima C"/>
            <person name="Kiyatake I"/>
            <person name="Matsumoto R"/>
            <person name="Murakumo K"/>
            <person name="Nishida K"/>
            <person name="Terakita A"/>
            <person name="Kuratani S"/>
            <person name="Sato K"/>
            <person name="Hyodo S Kuraku.S."/>
        </authorList>
    </citation>
    <scope>NUCLEOTIDE SEQUENCE [LARGE SCALE GENOMIC DNA]</scope>
</reference>
<evidence type="ECO:0000256" key="2">
    <source>
        <dbReference type="ARBA" id="ARBA00022475"/>
    </source>
</evidence>
<dbReference type="AlphaFoldDB" id="A0A401PDZ2"/>
<comment type="subcellular location">
    <subcellularLocation>
        <location evidence="1">Cell membrane</location>
        <topology evidence="1">Multi-pass membrane protein</topology>
    </subcellularLocation>
</comment>
<dbReference type="Proteomes" id="UP000288216">
    <property type="component" value="Unassembled WGS sequence"/>
</dbReference>
<organism evidence="11 12">
    <name type="scientific">Scyliorhinus torazame</name>
    <name type="common">Cloudy catshark</name>
    <name type="synonym">Catulus torazame</name>
    <dbReference type="NCBI Taxonomy" id="75743"/>
    <lineage>
        <taxon>Eukaryota</taxon>
        <taxon>Metazoa</taxon>
        <taxon>Chordata</taxon>
        <taxon>Craniata</taxon>
        <taxon>Vertebrata</taxon>
        <taxon>Chondrichthyes</taxon>
        <taxon>Elasmobranchii</taxon>
        <taxon>Galeomorphii</taxon>
        <taxon>Galeoidea</taxon>
        <taxon>Carcharhiniformes</taxon>
        <taxon>Scyliorhinidae</taxon>
        <taxon>Scyliorhinus</taxon>
    </lineage>
</organism>
<evidence type="ECO:0000256" key="7">
    <source>
        <dbReference type="ARBA" id="ARBA00023170"/>
    </source>
</evidence>
<evidence type="ECO:0000259" key="10">
    <source>
        <dbReference type="PROSITE" id="PS50262"/>
    </source>
</evidence>
<evidence type="ECO:0000256" key="8">
    <source>
        <dbReference type="ARBA" id="ARBA00023224"/>
    </source>
</evidence>
<dbReference type="GO" id="GO:0005886">
    <property type="term" value="C:plasma membrane"/>
    <property type="evidence" value="ECO:0007669"/>
    <property type="project" value="UniProtKB-SubCell"/>
</dbReference>
<name>A0A401PDZ2_SCYTO</name>
<dbReference type="OrthoDB" id="10040416at2759"/>
<dbReference type="GO" id="GO:0004930">
    <property type="term" value="F:G protein-coupled receptor activity"/>
    <property type="evidence" value="ECO:0007669"/>
    <property type="project" value="UniProtKB-KW"/>
</dbReference>
<evidence type="ECO:0000256" key="6">
    <source>
        <dbReference type="ARBA" id="ARBA00023136"/>
    </source>
</evidence>
<keyword evidence="5" id="KW-0297">G-protein coupled receptor</keyword>
<feature type="transmembrane region" description="Helical" evidence="9">
    <location>
        <begin position="12"/>
        <end position="32"/>
    </location>
</feature>
<keyword evidence="6 9" id="KW-0472">Membrane</keyword>
<dbReference type="InterPro" id="IPR000276">
    <property type="entry name" value="GPCR_Rhodpsn"/>
</dbReference>
<sequence length="326" mass="37393">MHELPKCLVFIIYYPILAAIGIPANLVAIVILSRGKCGLSVCITRYLVSMAVTDLLVIITAVILNRISGIYFPGSFLSITPVCSLSIALTYAARVSSVWLTVTFTFDRFVAICCQKLKIKYCTEKTATVVIGTVCTLGCLTNIPWYFIHEPIYIVDNIPWYCRLKDIRYTSLFWTAYDWFDRILTPCAPFVLILLLNALTVRHILAASRARTRLRAESNREKQSDLEMESRRKSIVLLFTISGTFILLWMTYVVQFLYVRITNDYNIKSFSDPKFILQESGNMLQLLSSCTNTFIYAAIQKKFREELQNAFEYPLNMIIKLIIRNK</sequence>
<keyword evidence="12" id="KW-1185">Reference proteome</keyword>
<dbReference type="STRING" id="75743.A0A401PDZ2"/>
<evidence type="ECO:0000313" key="12">
    <source>
        <dbReference type="Proteomes" id="UP000288216"/>
    </source>
</evidence>
<feature type="domain" description="G-protein coupled receptors family 1 profile" evidence="10">
    <location>
        <begin position="24"/>
        <end position="296"/>
    </location>
</feature>
<dbReference type="CDD" id="cd14978">
    <property type="entry name" value="7tmA_FMRFamide_R-like"/>
    <property type="match status" value="1"/>
</dbReference>
<feature type="transmembrane region" description="Helical" evidence="9">
    <location>
        <begin position="44"/>
        <end position="64"/>
    </location>
</feature>
<dbReference type="Pfam" id="PF00001">
    <property type="entry name" value="7tm_1"/>
    <property type="match status" value="1"/>
</dbReference>
<evidence type="ECO:0000313" key="11">
    <source>
        <dbReference type="EMBL" id="GCB71344.1"/>
    </source>
</evidence>
<keyword evidence="2" id="KW-1003">Cell membrane</keyword>
<accession>A0A401PDZ2</accession>